<evidence type="ECO:0000256" key="5">
    <source>
        <dbReference type="ARBA" id="ARBA00023274"/>
    </source>
</evidence>
<dbReference type="Gene3D" id="3.40.5.10">
    <property type="entry name" value="Ribosomal protein L9, N-terminal domain"/>
    <property type="match status" value="1"/>
</dbReference>
<reference evidence="10 11" key="1">
    <citation type="journal article" date="2016" name="Front. Microbiol.">
        <title>Single-Cell (Meta-)Genomics of a Dimorphic Candidatus Thiomargarita nelsonii Reveals Genomic Plasticity.</title>
        <authorList>
            <person name="Flood B.E."/>
            <person name="Fliss P."/>
            <person name="Jones D.S."/>
            <person name="Dick G.J."/>
            <person name="Jain S."/>
            <person name="Kaster A.K."/>
            <person name="Winkel M."/>
            <person name="Mussmann M."/>
            <person name="Bailey J."/>
        </authorList>
    </citation>
    <scope>NUCLEOTIDE SEQUENCE [LARGE SCALE GENOMIC DNA]</scope>
    <source>
        <strain evidence="10">Hydrate Ridge</strain>
    </source>
</reference>
<sequence length="148" mass="16199">MEIILLEKIKHLGNMGEHVVVKGGYGRNYLIPHGKAISATQENMADFEQRRAELEETQKDALTDAKDRAAQIQEIIVEIAGKVGLEGKLFGSVTGADIAQAINDGGINISKQQIRLSDPIRQVGEYDVEVHLHPDVDAFVTVQVVAEN</sequence>
<dbReference type="InterPro" id="IPR009027">
    <property type="entry name" value="Ribosomal_bL9/RNase_H1_N"/>
</dbReference>
<accession>A0A0A6PLL5</accession>
<evidence type="ECO:0000256" key="3">
    <source>
        <dbReference type="ARBA" id="ARBA00022884"/>
    </source>
</evidence>
<keyword evidence="8" id="KW-0175">Coiled coil</keyword>
<dbReference type="SUPFAM" id="SSF55658">
    <property type="entry name" value="L9 N-domain-like"/>
    <property type="match status" value="1"/>
</dbReference>
<dbReference type="NCBIfam" id="TIGR00158">
    <property type="entry name" value="L9"/>
    <property type="match status" value="1"/>
</dbReference>
<dbReference type="Proteomes" id="UP000030428">
    <property type="component" value="Unassembled WGS sequence"/>
</dbReference>
<keyword evidence="3 7" id="KW-0694">RNA-binding</keyword>
<comment type="similarity">
    <text evidence="1 7">Belongs to the bacterial ribosomal protein bL9 family.</text>
</comment>
<dbReference type="InterPro" id="IPR020594">
    <property type="entry name" value="Ribosomal_bL9_bac/chp"/>
</dbReference>
<dbReference type="Pfam" id="PF03948">
    <property type="entry name" value="Ribosomal_L9_C"/>
    <property type="match status" value="1"/>
</dbReference>
<evidence type="ECO:0000256" key="7">
    <source>
        <dbReference type="HAMAP-Rule" id="MF_00503"/>
    </source>
</evidence>
<keyword evidence="4 7" id="KW-0689">Ribosomal protein</keyword>
<dbReference type="GO" id="GO:1990904">
    <property type="term" value="C:ribonucleoprotein complex"/>
    <property type="evidence" value="ECO:0007669"/>
    <property type="project" value="UniProtKB-KW"/>
</dbReference>
<dbReference type="GO" id="GO:0019843">
    <property type="term" value="F:rRNA binding"/>
    <property type="evidence" value="ECO:0007669"/>
    <property type="project" value="UniProtKB-UniRule"/>
</dbReference>
<organism evidence="10 11">
    <name type="scientific">Candidatus Thiomargarita nelsonii</name>
    <dbReference type="NCBI Taxonomy" id="1003181"/>
    <lineage>
        <taxon>Bacteria</taxon>
        <taxon>Pseudomonadati</taxon>
        <taxon>Pseudomonadota</taxon>
        <taxon>Gammaproteobacteria</taxon>
        <taxon>Thiotrichales</taxon>
        <taxon>Thiotrichaceae</taxon>
        <taxon>Thiomargarita</taxon>
    </lineage>
</organism>
<feature type="domain" description="Ribosomal protein L9" evidence="9">
    <location>
        <begin position="13"/>
        <end position="40"/>
    </location>
</feature>
<dbReference type="PANTHER" id="PTHR21368">
    <property type="entry name" value="50S RIBOSOMAL PROTEIN L9"/>
    <property type="match status" value="1"/>
</dbReference>
<comment type="function">
    <text evidence="7">Binds to the 23S rRNA.</text>
</comment>
<evidence type="ECO:0000256" key="8">
    <source>
        <dbReference type="SAM" id="Coils"/>
    </source>
</evidence>
<keyword evidence="11" id="KW-1185">Reference proteome</keyword>
<dbReference type="InterPro" id="IPR020069">
    <property type="entry name" value="Ribosomal_bL9_C"/>
</dbReference>
<proteinExistence type="inferred from homology"/>
<name>A0A0A6PLL5_9GAMM</name>
<dbReference type="InterPro" id="IPR000244">
    <property type="entry name" value="Ribosomal_bL9"/>
</dbReference>
<evidence type="ECO:0000313" key="11">
    <source>
        <dbReference type="Proteomes" id="UP000030428"/>
    </source>
</evidence>
<dbReference type="EMBL" id="JSZA02000025">
    <property type="protein sequence ID" value="KHD07061.1"/>
    <property type="molecule type" value="Genomic_DNA"/>
</dbReference>
<evidence type="ECO:0000256" key="1">
    <source>
        <dbReference type="ARBA" id="ARBA00010605"/>
    </source>
</evidence>
<feature type="coiled-coil region" evidence="8">
    <location>
        <begin position="37"/>
        <end position="64"/>
    </location>
</feature>
<dbReference type="Gene3D" id="3.10.430.100">
    <property type="entry name" value="Ribosomal protein L9, C-terminal domain"/>
    <property type="match status" value="1"/>
</dbReference>
<evidence type="ECO:0000256" key="6">
    <source>
        <dbReference type="ARBA" id="ARBA00035292"/>
    </source>
</evidence>
<keyword evidence="5 7" id="KW-0687">Ribonucleoprotein</keyword>
<dbReference type="Pfam" id="PF01281">
    <property type="entry name" value="Ribosomal_L9_N"/>
    <property type="match status" value="1"/>
</dbReference>
<dbReference type="InterPro" id="IPR020070">
    <property type="entry name" value="Ribosomal_bL9_N"/>
</dbReference>
<evidence type="ECO:0000313" key="10">
    <source>
        <dbReference type="EMBL" id="KHD07061.1"/>
    </source>
</evidence>
<gene>
    <name evidence="7 10" type="primary">rplI</name>
    <name evidence="10" type="ORF">PN36_08555</name>
</gene>
<keyword evidence="2 7" id="KW-0699">rRNA-binding</keyword>
<dbReference type="GO" id="GO:0003735">
    <property type="term" value="F:structural constituent of ribosome"/>
    <property type="evidence" value="ECO:0007669"/>
    <property type="project" value="InterPro"/>
</dbReference>
<dbReference type="SUPFAM" id="SSF55653">
    <property type="entry name" value="Ribosomal protein L9 C-domain"/>
    <property type="match status" value="1"/>
</dbReference>
<evidence type="ECO:0000256" key="4">
    <source>
        <dbReference type="ARBA" id="ARBA00022980"/>
    </source>
</evidence>
<dbReference type="HAMAP" id="MF_00503">
    <property type="entry name" value="Ribosomal_bL9"/>
    <property type="match status" value="1"/>
</dbReference>
<dbReference type="InterPro" id="IPR036935">
    <property type="entry name" value="Ribosomal_bL9_N_sf"/>
</dbReference>
<dbReference type="AlphaFoldDB" id="A0A0A6PLL5"/>
<dbReference type="PROSITE" id="PS00651">
    <property type="entry name" value="RIBOSOMAL_L9"/>
    <property type="match status" value="1"/>
</dbReference>
<protein>
    <recommendedName>
        <fullName evidence="6 7">Large ribosomal subunit protein bL9</fullName>
    </recommendedName>
</protein>
<dbReference type="GO" id="GO:0006412">
    <property type="term" value="P:translation"/>
    <property type="evidence" value="ECO:0007669"/>
    <property type="project" value="UniProtKB-UniRule"/>
</dbReference>
<evidence type="ECO:0000259" key="9">
    <source>
        <dbReference type="PROSITE" id="PS00651"/>
    </source>
</evidence>
<comment type="caution">
    <text evidence="10">The sequence shown here is derived from an EMBL/GenBank/DDBJ whole genome shotgun (WGS) entry which is preliminary data.</text>
</comment>
<dbReference type="InterPro" id="IPR036791">
    <property type="entry name" value="Ribosomal_bL9_C_sf"/>
</dbReference>
<evidence type="ECO:0000256" key="2">
    <source>
        <dbReference type="ARBA" id="ARBA00022730"/>
    </source>
</evidence>
<dbReference type="GO" id="GO:0005840">
    <property type="term" value="C:ribosome"/>
    <property type="evidence" value="ECO:0007669"/>
    <property type="project" value="UniProtKB-KW"/>
</dbReference>